<dbReference type="EC" id="1.14.11.17" evidence="8"/>
<keyword evidence="3" id="KW-0479">Metal-binding</keyword>
<keyword evidence="4 8" id="KW-0223">Dioxygenase</keyword>
<evidence type="ECO:0000256" key="1">
    <source>
        <dbReference type="ARBA" id="ARBA00001954"/>
    </source>
</evidence>
<protein>
    <submittedName>
        <fullName evidence="8">Taurine dioxygenase</fullName>
        <ecNumber evidence="8">1.14.11.17</ecNumber>
    </submittedName>
</protein>
<comment type="caution">
    <text evidence="8">The sequence shown here is derived from an EMBL/GenBank/DDBJ whole genome shotgun (WGS) entry which is preliminary data.</text>
</comment>
<dbReference type="InterPro" id="IPR042098">
    <property type="entry name" value="TauD-like_sf"/>
</dbReference>
<comment type="cofactor">
    <cofactor evidence="1">
        <name>Fe(2+)</name>
        <dbReference type="ChEBI" id="CHEBI:29033"/>
    </cofactor>
</comment>
<evidence type="ECO:0000313" key="9">
    <source>
        <dbReference type="Proteomes" id="UP000551353"/>
    </source>
</evidence>
<evidence type="ECO:0000259" key="7">
    <source>
        <dbReference type="Pfam" id="PF02668"/>
    </source>
</evidence>
<dbReference type="InterPro" id="IPR051323">
    <property type="entry name" value="AtsK-like"/>
</dbReference>
<sequence>MHDEKGCNFGECQMSEIDLIDNVIPRTDVVKCTARIGAEIRNIKVSADLPDQTIAAINGLVLEHKVIFFRDQGHLDDAEQERFALRFGKPSPYPEGTTPIFEIDSAGEDVEADIWHIDWSCMEAYPKMSVLRGVVIPPVGGDTMWSNTAAAYLDLPPALQRLADDLWAVHSFPGAFSRRYVEALTGPRIETEHPVVRVHPETGERTLVLGSYVRRFVGVSKYDGDRLFELFESHITAQENTVRWKWNRGDVAIWDNRATMHCATKDYGDQRRIVRRATVEGEVPVSVDGRYSVSRFKFVGRNEKTAPNEA</sequence>
<keyword evidence="6" id="KW-0408">Iron</keyword>
<dbReference type="Gene3D" id="3.60.130.10">
    <property type="entry name" value="Clavaminate synthase-like"/>
    <property type="match status" value="1"/>
</dbReference>
<feature type="domain" description="TauD/TfdA-like" evidence="7">
    <location>
        <begin position="31"/>
        <end position="278"/>
    </location>
</feature>
<reference evidence="8 9" key="1">
    <citation type="submission" date="2020-08" db="EMBL/GenBank/DDBJ databases">
        <title>Genomic Encyclopedia of Type Strains, Phase IV (KMG-V): Genome sequencing to study the core and pangenomes of soil and plant-associated prokaryotes.</title>
        <authorList>
            <person name="Whitman W."/>
        </authorList>
    </citation>
    <scope>NUCLEOTIDE SEQUENCE [LARGE SCALE GENOMIC DNA]</scope>
    <source>
        <strain evidence="8 9">SEMIA 4087</strain>
    </source>
</reference>
<keyword evidence="5 8" id="KW-0560">Oxidoreductase</keyword>
<accession>A0ABR6IYU2</accession>
<name>A0ABR6IYU2_9HYPH</name>
<dbReference type="SUPFAM" id="SSF51197">
    <property type="entry name" value="Clavaminate synthase-like"/>
    <property type="match status" value="1"/>
</dbReference>
<evidence type="ECO:0000256" key="2">
    <source>
        <dbReference type="ARBA" id="ARBA00005896"/>
    </source>
</evidence>
<dbReference type="PANTHER" id="PTHR30468">
    <property type="entry name" value="ALPHA-KETOGLUTARATE-DEPENDENT SULFONATE DIOXYGENASE"/>
    <property type="match status" value="1"/>
</dbReference>
<evidence type="ECO:0000256" key="4">
    <source>
        <dbReference type="ARBA" id="ARBA00022964"/>
    </source>
</evidence>
<evidence type="ECO:0000256" key="5">
    <source>
        <dbReference type="ARBA" id="ARBA00023002"/>
    </source>
</evidence>
<dbReference type="Pfam" id="PF02668">
    <property type="entry name" value="TauD"/>
    <property type="match status" value="1"/>
</dbReference>
<evidence type="ECO:0000256" key="3">
    <source>
        <dbReference type="ARBA" id="ARBA00022723"/>
    </source>
</evidence>
<keyword evidence="9" id="KW-1185">Reference proteome</keyword>
<gene>
    <name evidence="8" type="ORF">GGD56_006965</name>
</gene>
<dbReference type="Proteomes" id="UP000551353">
    <property type="component" value="Unassembled WGS sequence"/>
</dbReference>
<evidence type="ECO:0000256" key="6">
    <source>
        <dbReference type="ARBA" id="ARBA00023004"/>
    </source>
</evidence>
<dbReference type="PANTHER" id="PTHR30468:SF5">
    <property type="entry name" value="ALPHA-KETOGLUTARATE-DEPENDENT SULFATE ESTER DIOXYGENASE"/>
    <property type="match status" value="1"/>
</dbReference>
<comment type="similarity">
    <text evidence="2">Belongs to the TfdA dioxygenase family.</text>
</comment>
<dbReference type="EMBL" id="JACIFX010000024">
    <property type="protein sequence ID" value="MBB4233062.1"/>
    <property type="molecule type" value="Genomic_DNA"/>
</dbReference>
<dbReference type="GO" id="GO:0000908">
    <property type="term" value="F:taurine dioxygenase activity"/>
    <property type="evidence" value="ECO:0007669"/>
    <property type="project" value="UniProtKB-EC"/>
</dbReference>
<proteinExistence type="inferred from homology"/>
<evidence type="ECO:0000313" key="8">
    <source>
        <dbReference type="EMBL" id="MBB4233062.1"/>
    </source>
</evidence>
<organism evidence="8 9">
    <name type="scientific">Rhizobium mongolense</name>
    <dbReference type="NCBI Taxonomy" id="57676"/>
    <lineage>
        <taxon>Bacteria</taxon>
        <taxon>Pseudomonadati</taxon>
        <taxon>Pseudomonadota</taxon>
        <taxon>Alphaproteobacteria</taxon>
        <taxon>Hyphomicrobiales</taxon>
        <taxon>Rhizobiaceae</taxon>
        <taxon>Rhizobium/Agrobacterium group</taxon>
        <taxon>Rhizobium</taxon>
    </lineage>
</organism>
<dbReference type="InterPro" id="IPR003819">
    <property type="entry name" value="TauD/TfdA-like"/>
</dbReference>